<proteinExistence type="predicted"/>
<reference evidence="1 2" key="1">
    <citation type="submission" date="2021-02" db="EMBL/GenBank/DDBJ databases">
        <title>Characterization of Marinitoga sp. nov. str. BP5-C20A.</title>
        <authorList>
            <person name="Erauso G."/>
            <person name="Postec A."/>
        </authorList>
    </citation>
    <scope>NUCLEOTIDE SEQUENCE [LARGE SCALE GENOMIC DNA]</scope>
    <source>
        <strain evidence="1 2">BP5-C20A</strain>
    </source>
</reference>
<sequence length="360" mass="40313">MKKLVYLLIGLIILFSFIGCTLKEDKKPVIQLIEPTSNLIDSSFNLKFKISDDVYLKNWEISIDNQVISALKFDRISENEIEVSSLNPYEIDNIPDGETLNILITAEDNIGNKTSLKKELKIGRKPTIKLLPSESVYDTVEGTFSIQAYLKDIDVAGYEDLNDYSLSLSNNDNMIYYTTAPQSIKDGLHDKEATITTDVFNAYDYPIGDSLTLYISATDRASNTVTYEKTIKIGGDAPKITIVEPNKYSTASTTLTVIAEVTDDVEIKDIKLFVNNVDKTSESGLYIDSLNSTKLTIDEFKNHSYVKKAYIKNDKIELSSDSIIEIQSEDRAGNIVSRGFKIVISNPNSPNKSFKIVKAW</sequence>
<dbReference type="Pfam" id="PF17957">
    <property type="entry name" value="Big_7"/>
    <property type="match status" value="1"/>
</dbReference>
<dbReference type="Proteomes" id="UP001232493">
    <property type="component" value="Chromosome"/>
</dbReference>
<dbReference type="PROSITE" id="PS51257">
    <property type="entry name" value="PROKAR_LIPOPROTEIN"/>
    <property type="match status" value="1"/>
</dbReference>
<dbReference type="RefSeq" id="WP_281000599.1">
    <property type="nucleotide sequence ID" value="NZ_CP069362.1"/>
</dbReference>
<keyword evidence="2" id="KW-1185">Reference proteome</keyword>
<evidence type="ECO:0008006" key="3">
    <source>
        <dbReference type="Google" id="ProtNLM"/>
    </source>
</evidence>
<evidence type="ECO:0000313" key="2">
    <source>
        <dbReference type="Proteomes" id="UP001232493"/>
    </source>
</evidence>
<evidence type="ECO:0000313" key="1">
    <source>
        <dbReference type="EMBL" id="WGS65810.1"/>
    </source>
</evidence>
<protein>
    <recommendedName>
        <fullName evidence="3">SbsA Ig-like domain-containing protein</fullName>
    </recommendedName>
</protein>
<accession>A0ABY8PT43</accession>
<name>A0ABY8PT43_9BACT</name>
<organism evidence="1 2">
    <name type="scientific">Marinitoga aeolica</name>
    <dbReference type="NCBI Taxonomy" id="2809031"/>
    <lineage>
        <taxon>Bacteria</taxon>
        <taxon>Thermotogati</taxon>
        <taxon>Thermotogota</taxon>
        <taxon>Thermotogae</taxon>
        <taxon>Petrotogales</taxon>
        <taxon>Petrotogaceae</taxon>
        <taxon>Marinitoga</taxon>
    </lineage>
</organism>
<gene>
    <name evidence="1" type="ORF">JRV97_04480</name>
</gene>
<dbReference type="EMBL" id="CP069362">
    <property type="protein sequence ID" value="WGS65810.1"/>
    <property type="molecule type" value="Genomic_DNA"/>
</dbReference>